<evidence type="ECO:0000313" key="3">
    <source>
        <dbReference type="Proteomes" id="UP000186851"/>
    </source>
</evidence>
<dbReference type="PANTHER" id="PTHR34293:SF1">
    <property type="entry name" value="HTH-TYPE TRANSCRIPTIONAL REGULATOR TRMBL2"/>
    <property type="match status" value="1"/>
</dbReference>
<name>A0AAF0D1E7_ODILC</name>
<dbReference type="Proteomes" id="UP000186851">
    <property type="component" value="Chromosome"/>
</dbReference>
<reference evidence="2" key="1">
    <citation type="journal article" date="2017" name="Nature">
        <title>Asgard archaea illuminate the origin of eukaryotic cellular complexity.</title>
        <authorList>
            <person name="Zaremba-Niedzwiedzka K."/>
            <person name="Caceres E.F."/>
            <person name="Saw J.H."/>
            <person name="Backstrom D."/>
            <person name="Juzokaite L."/>
            <person name="Vancaester E."/>
            <person name="Seitz K.W."/>
            <person name="Anantharaman K."/>
            <person name="Starnawski P."/>
            <person name="Kjeldsen K.U."/>
            <person name="Scott M.B."/>
            <person name="Nunoura T."/>
            <person name="Banfield J.F."/>
            <person name="Schramm A."/>
            <person name="Baker B.J."/>
            <person name="Spang A."/>
            <person name="Ettema T.J.G."/>
        </authorList>
    </citation>
    <scope>NUCLEOTIDE SEQUENCE</scope>
    <source>
        <strain evidence="2">LCB_4</strain>
    </source>
</reference>
<dbReference type="InterPro" id="IPR002831">
    <property type="entry name" value="Tscrpt_reg_TrmB_N"/>
</dbReference>
<gene>
    <name evidence="2" type="ORF">OdinLCB4_005595</name>
</gene>
<dbReference type="InterPro" id="IPR051797">
    <property type="entry name" value="TrmB-like"/>
</dbReference>
<dbReference type="AlphaFoldDB" id="A0AAF0D1E7"/>
<evidence type="ECO:0000313" key="2">
    <source>
        <dbReference type="EMBL" id="WEU39943.1"/>
    </source>
</evidence>
<proteinExistence type="predicted"/>
<dbReference type="SUPFAM" id="SSF46785">
    <property type="entry name" value="Winged helix' DNA-binding domain"/>
    <property type="match status" value="1"/>
</dbReference>
<sequence>MPLHGTASDIVKKLVELGFTTYEAKVYLVLSTEGPLNPTEIADKSGVPRPNVYRVLEKLEAEGYARREAVPRGARYLAVSPEEVISKIEQNLKTKTFAVGELKELIKALKPAEIVSASETMWLVNGVEEIKKLVQKLILKSEKGLIILSPPLFAQETLEEKENILEQLIKKMEEGVELIIGWTISKEDVNIAQKLVKKAVVYHWSLGEVPMGIYSSDGKECLITFIGKWAPIITYDLGLWIRNPIYVKPIEYLASKLLTITKPAEERIKELMEAP</sequence>
<dbReference type="GO" id="GO:0003700">
    <property type="term" value="F:DNA-binding transcription factor activity"/>
    <property type="evidence" value="ECO:0007669"/>
    <property type="project" value="InterPro"/>
</dbReference>
<dbReference type="EMBL" id="CP091871">
    <property type="protein sequence ID" value="WEU39943.1"/>
    <property type="molecule type" value="Genomic_DNA"/>
</dbReference>
<dbReference type="Gene3D" id="1.10.10.10">
    <property type="entry name" value="Winged helix-like DNA-binding domain superfamily/Winged helix DNA-binding domain"/>
    <property type="match status" value="1"/>
</dbReference>
<reference evidence="2" key="2">
    <citation type="journal article" date="2022" name="Nat. Microbiol.">
        <title>A closed Candidatus Odinarchaeum chromosome exposes Asgard archaeal viruses.</title>
        <authorList>
            <person name="Tamarit D."/>
            <person name="Caceres E.F."/>
            <person name="Krupovic M."/>
            <person name="Nijland R."/>
            <person name="Eme L."/>
            <person name="Robinson N.P."/>
            <person name="Ettema T.J.G."/>
        </authorList>
    </citation>
    <scope>NUCLEOTIDE SEQUENCE</scope>
    <source>
        <strain evidence="2">LCB_4</strain>
    </source>
</reference>
<dbReference type="InterPro" id="IPR036390">
    <property type="entry name" value="WH_DNA-bd_sf"/>
</dbReference>
<organism evidence="2 3">
    <name type="scientific">Odinarchaeota yellowstonii (strain LCB_4)</name>
    <dbReference type="NCBI Taxonomy" id="1841599"/>
    <lineage>
        <taxon>Archaea</taxon>
        <taxon>Promethearchaeati</taxon>
        <taxon>Candidatus Odinarchaeota</taxon>
        <taxon>Candidatus Odinarchaeia</taxon>
        <taxon>Candidatus Odinarchaeales</taxon>
        <taxon>Candidatus Odinarchaeaceae</taxon>
        <taxon>Candidatus Odinarchaeum</taxon>
    </lineage>
</organism>
<evidence type="ECO:0000259" key="1">
    <source>
        <dbReference type="SMART" id="SM00347"/>
    </source>
</evidence>
<accession>A0AAF0D1E7</accession>
<dbReference type="SMART" id="SM00347">
    <property type="entry name" value="HTH_MARR"/>
    <property type="match status" value="1"/>
</dbReference>
<dbReference type="PANTHER" id="PTHR34293">
    <property type="entry name" value="HTH-TYPE TRANSCRIPTIONAL REGULATOR TRMBL2"/>
    <property type="match status" value="1"/>
</dbReference>
<dbReference type="Pfam" id="PF01978">
    <property type="entry name" value="TrmB"/>
    <property type="match status" value="1"/>
</dbReference>
<feature type="domain" description="HTH marR-type" evidence="1">
    <location>
        <begin position="12"/>
        <end position="114"/>
    </location>
</feature>
<dbReference type="KEGG" id="oyw:OdinLCB4_005595"/>
<dbReference type="InterPro" id="IPR036388">
    <property type="entry name" value="WH-like_DNA-bd_sf"/>
</dbReference>
<dbReference type="CDD" id="cd00090">
    <property type="entry name" value="HTH_ARSR"/>
    <property type="match status" value="1"/>
</dbReference>
<dbReference type="InterPro" id="IPR011991">
    <property type="entry name" value="ArsR-like_HTH"/>
</dbReference>
<dbReference type="InterPro" id="IPR000835">
    <property type="entry name" value="HTH_MarR-typ"/>
</dbReference>
<protein>
    <submittedName>
        <fullName evidence="2">MarR family transcriptional regulator</fullName>
    </submittedName>
</protein>